<feature type="compositionally biased region" description="Low complexity" evidence="1">
    <location>
        <begin position="311"/>
        <end position="325"/>
    </location>
</feature>
<name>F0YGA7_AURAN</name>
<feature type="compositionally biased region" description="Pro residues" evidence="1">
    <location>
        <begin position="192"/>
        <end position="208"/>
    </location>
</feature>
<feature type="region of interest" description="Disordered" evidence="1">
    <location>
        <begin position="143"/>
        <end position="210"/>
    </location>
</feature>
<reference evidence="2 3" key="1">
    <citation type="journal article" date="2011" name="Proc. Natl. Acad. Sci. U.S.A.">
        <title>Niche of harmful alga Aureococcus anophagefferens revealed through ecogenomics.</title>
        <authorList>
            <person name="Gobler C.J."/>
            <person name="Berry D.L."/>
            <person name="Dyhrman S.T."/>
            <person name="Wilhelm S.W."/>
            <person name="Salamov A."/>
            <person name="Lobanov A.V."/>
            <person name="Zhang Y."/>
            <person name="Collier J.L."/>
            <person name="Wurch L.L."/>
            <person name="Kustka A.B."/>
            <person name="Dill B.D."/>
            <person name="Shah M."/>
            <person name="VerBerkmoes N.C."/>
            <person name="Kuo A."/>
            <person name="Terry A."/>
            <person name="Pangilinan J."/>
            <person name="Lindquist E.A."/>
            <person name="Lucas S."/>
            <person name="Paulsen I.T."/>
            <person name="Hattenrath-Lehmann T.K."/>
            <person name="Talmage S.C."/>
            <person name="Walker E.A."/>
            <person name="Koch F."/>
            <person name="Burson A.M."/>
            <person name="Marcoval M.A."/>
            <person name="Tang Y.Z."/>
            <person name="Lecleir G.R."/>
            <person name="Coyne K.J."/>
            <person name="Berg G.M."/>
            <person name="Bertrand E.M."/>
            <person name="Saito M.A."/>
            <person name="Gladyshev V.N."/>
            <person name="Grigoriev I.V."/>
        </authorList>
    </citation>
    <scope>NUCLEOTIDE SEQUENCE [LARGE SCALE GENOMIC DNA]</scope>
    <source>
        <strain evidence="3">CCMP 1984</strain>
    </source>
</reference>
<dbReference type="GeneID" id="20225648"/>
<feature type="compositionally biased region" description="Basic and acidic residues" evidence="1">
    <location>
        <begin position="326"/>
        <end position="337"/>
    </location>
</feature>
<evidence type="ECO:0000313" key="3">
    <source>
        <dbReference type="Proteomes" id="UP000002729"/>
    </source>
</evidence>
<dbReference type="AlphaFoldDB" id="F0YGA7"/>
<organism evidence="3">
    <name type="scientific">Aureococcus anophagefferens</name>
    <name type="common">Harmful bloom alga</name>
    <dbReference type="NCBI Taxonomy" id="44056"/>
    <lineage>
        <taxon>Eukaryota</taxon>
        <taxon>Sar</taxon>
        <taxon>Stramenopiles</taxon>
        <taxon>Ochrophyta</taxon>
        <taxon>Pelagophyceae</taxon>
        <taxon>Pelagomonadales</taxon>
        <taxon>Pelagomonadaceae</taxon>
        <taxon>Aureococcus</taxon>
    </lineage>
</organism>
<feature type="compositionally biased region" description="Basic and acidic residues" evidence="1">
    <location>
        <begin position="171"/>
        <end position="191"/>
    </location>
</feature>
<dbReference type="OrthoDB" id="193864at2759"/>
<dbReference type="RefSeq" id="XP_009039408.1">
    <property type="nucleotide sequence ID" value="XM_009041160.1"/>
</dbReference>
<sequence length="361" mass="39035">MAFRTSAVRFGGAVKAGVQPHLEIWWKKKPSTGAVDGMTTQMISPFELQPTRSLWEQFGPANFLNNFPSIWDIGPGAVALVGTYYWADCTGARNMPSRRQLFKLPSRRVLLCCAFAAAAPAPPNTTTRVAQRQHEQLVHLHERKREEFLRRHNATAPQRDGAAARAGPRAQHRDDAPAPGENDAHRDDAPPRPHAPPPPRADPPPPRLAPSQQLEWALVSAPKAFVAALGLALTYWVARCIYGTGAREDHAAKSVELKQLATATSSFEASNRLPARRAPPPPPPPPPKPPSPTKTDRRAARVAAEGSHVWAGGRLVEGAAGAAAARDPEAHDERDLPTDSEDSWLAVDPPSEDDARRGGGS</sequence>
<evidence type="ECO:0000256" key="1">
    <source>
        <dbReference type="SAM" id="MobiDB-lite"/>
    </source>
</evidence>
<dbReference type="EMBL" id="GL833138">
    <property type="protein sequence ID" value="EGB05864.1"/>
    <property type="molecule type" value="Genomic_DNA"/>
</dbReference>
<keyword evidence="3" id="KW-1185">Reference proteome</keyword>
<feature type="compositionally biased region" description="Low complexity" evidence="1">
    <location>
        <begin position="154"/>
        <end position="169"/>
    </location>
</feature>
<evidence type="ECO:0000313" key="2">
    <source>
        <dbReference type="EMBL" id="EGB05864.1"/>
    </source>
</evidence>
<feature type="compositionally biased region" description="Pro residues" evidence="1">
    <location>
        <begin position="277"/>
        <end position="292"/>
    </location>
</feature>
<proteinExistence type="predicted"/>
<accession>F0YGA7</accession>
<dbReference type="InParanoid" id="F0YGA7"/>
<dbReference type="Proteomes" id="UP000002729">
    <property type="component" value="Unassembled WGS sequence"/>
</dbReference>
<feature type="region of interest" description="Disordered" evidence="1">
    <location>
        <begin position="266"/>
        <end position="361"/>
    </location>
</feature>
<gene>
    <name evidence="2" type="ORF">AURANDRAFT_66095</name>
</gene>
<protein>
    <submittedName>
        <fullName evidence="2">Uncharacterized protein</fullName>
    </submittedName>
</protein>
<dbReference type="KEGG" id="aaf:AURANDRAFT_66095"/>